<feature type="transmembrane region" description="Helical" evidence="1">
    <location>
        <begin position="50"/>
        <end position="69"/>
    </location>
</feature>
<feature type="transmembrane region" description="Helical" evidence="1">
    <location>
        <begin position="139"/>
        <end position="160"/>
    </location>
</feature>
<evidence type="ECO:0000313" key="3">
    <source>
        <dbReference type="Proteomes" id="UP000319210"/>
    </source>
</evidence>
<evidence type="ECO:0008006" key="4">
    <source>
        <dbReference type="Google" id="ProtNLM"/>
    </source>
</evidence>
<feature type="transmembrane region" description="Helical" evidence="1">
    <location>
        <begin position="90"/>
        <end position="108"/>
    </location>
</feature>
<evidence type="ECO:0000256" key="1">
    <source>
        <dbReference type="SAM" id="Phobius"/>
    </source>
</evidence>
<reference evidence="2 3" key="1">
    <citation type="submission" date="2019-06" db="EMBL/GenBank/DDBJ databases">
        <title>Whole genome shotgun sequence of Streptomyces cacaoi subsp. cacaoi NBRC 12748.</title>
        <authorList>
            <person name="Hosoyama A."/>
            <person name="Uohara A."/>
            <person name="Ohji S."/>
            <person name="Ichikawa N."/>
        </authorList>
    </citation>
    <scope>NUCLEOTIDE SEQUENCE [LARGE SCALE GENOMIC DNA]</scope>
    <source>
        <strain evidence="2 3">NBRC 12748</strain>
    </source>
</reference>
<proteinExistence type="predicted"/>
<comment type="caution">
    <text evidence="2">The sequence shown here is derived from an EMBL/GenBank/DDBJ whole genome shotgun (WGS) entry which is preliminary data.</text>
</comment>
<dbReference type="OrthoDB" id="4165556at2"/>
<organism evidence="2 3">
    <name type="scientific">Streptomyces cacaoi</name>
    <dbReference type="NCBI Taxonomy" id="1898"/>
    <lineage>
        <taxon>Bacteria</taxon>
        <taxon>Bacillati</taxon>
        <taxon>Actinomycetota</taxon>
        <taxon>Actinomycetes</taxon>
        <taxon>Kitasatosporales</taxon>
        <taxon>Streptomycetaceae</taxon>
        <taxon>Streptomyces</taxon>
    </lineage>
</organism>
<feature type="transmembrane region" description="Helical" evidence="1">
    <location>
        <begin position="114"/>
        <end position="132"/>
    </location>
</feature>
<keyword evidence="3" id="KW-1185">Reference proteome</keyword>
<protein>
    <recommendedName>
        <fullName evidence="4">ABC transporter</fullName>
    </recommendedName>
</protein>
<dbReference type="EMBL" id="BJMM01000011">
    <property type="protein sequence ID" value="GEB50196.1"/>
    <property type="molecule type" value="Genomic_DNA"/>
</dbReference>
<feature type="transmembrane region" description="Helical" evidence="1">
    <location>
        <begin position="172"/>
        <end position="193"/>
    </location>
</feature>
<keyword evidence="1" id="KW-0472">Membrane</keyword>
<evidence type="ECO:0000313" key="2">
    <source>
        <dbReference type="EMBL" id="GEB50196.1"/>
    </source>
</evidence>
<dbReference type="RefSeq" id="WP_141275391.1">
    <property type="nucleotide sequence ID" value="NZ_BJMM01000011.1"/>
</dbReference>
<keyword evidence="1" id="KW-0812">Transmembrane</keyword>
<dbReference type="AlphaFoldDB" id="A0A4Y3QXP2"/>
<keyword evidence="1" id="KW-1133">Transmembrane helix</keyword>
<dbReference type="Proteomes" id="UP000319210">
    <property type="component" value="Unassembled WGS sequence"/>
</dbReference>
<accession>A0A4Y3QXP2</accession>
<gene>
    <name evidence="2" type="ORF">SCA03_27470</name>
</gene>
<sequence length="200" mass="20020">MRGTGIIWWGKARRLWALVPALAAFTALVTLSHAGTSVPLLSFPAAGTVPVPLLLFTPVPVVATLVWCLDNRLPEAEASAVRSTAVADTALAVAVCAVASGVGAAVALLSGSTAAVATGRDTAFLAGIVLCLRPPAGQAAVLAAPAWLFVVVFFGLPSAGPPPVWTVVGHSAAAPIPLTATLLAFVAGLSVLARSSRTSV</sequence>
<name>A0A4Y3QXP2_STRCI</name>